<dbReference type="GO" id="GO:0005886">
    <property type="term" value="C:plasma membrane"/>
    <property type="evidence" value="ECO:0007669"/>
    <property type="project" value="TreeGrafter"/>
</dbReference>
<organism evidence="5 6">
    <name type="scientific">Catenovulum agarivorans DS-2</name>
    <dbReference type="NCBI Taxonomy" id="1328313"/>
    <lineage>
        <taxon>Bacteria</taxon>
        <taxon>Pseudomonadati</taxon>
        <taxon>Pseudomonadota</taxon>
        <taxon>Gammaproteobacteria</taxon>
        <taxon>Alteromonadales</taxon>
        <taxon>Alteromonadaceae</taxon>
        <taxon>Catenovulum</taxon>
    </lineage>
</organism>
<comment type="cofactor">
    <cofactor evidence="1">
        <name>Mg(2+)</name>
        <dbReference type="ChEBI" id="CHEBI:18420"/>
    </cofactor>
</comment>
<dbReference type="STRING" id="1328313.DS2_18835"/>
<dbReference type="Pfam" id="PF00990">
    <property type="entry name" value="GGDEF"/>
    <property type="match status" value="1"/>
</dbReference>
<dbReference type="InterPro" id="IPR050469">
    <property type="entry name" value="Diguanylate_Cyclase"/>
</dbReference>
<dbReference type="GO" id="GO:0043709">
    <property type="term" value="P:cell adhesion involved in single-species biofilm formation"/>
    <property type="evidence" value="ECO:0007669"/>
    <property type="project" value="TreeGrafter"/>
</dbReference>
<dbReference type="InterPro" id="IPR000160">
    <property type="entry name" value="GGDEF_dom"/>
</dbReference>
<dbReference type="OrthoDB" id="9803824at2"/>
<dbReference type="EC" id="2.7.7.65" evidence="2"/>
<dbReference type="Proteomes" id="UP000019276">
    <property type="component" value="Unassembled WGS sequence"/>
</dbReference>
<comment type="catalytic activity">
    <reaction evidence="3">
        <text>2 GTP = 3',3'-c-di-GMP + 2 diphosphate</text>
        <dbReference type="Rhea" id="RHEA:24898"/>
        <dbReference type="ChEBI" id="CHEBI:33019"/>
        <dbReference type="ChEBI" id="CHEBI:37565"/>
        <dbReference type="ChEBI" id="CHEBI:58805"/>
        <dbReference type="EC" id="2.7.7.65"/>
    </reaction>
</comment>
<dbReference type="NCBIfam" id="TIGR00254">
    <property type="entry name" value="GGDEF"/>
    <property type="match status" value="1"/>
</dbReference>
<evidence type="ECO:0000256" key="2">
    <source>
        <dbReference type="ARBA" id="ARBA00012528"/>
    </source>
</evidence>
<evidence type="ECO:0000313" key="5">
    <source>
        <dbReference type="EMBL" id="EWH08140.1"/>
    </source>
</evidence>
<dbReference type="FunFam" id="3.30.70.270:FF:000001">
    <property type="entry name" value="Diguanylate cyclase domain protein"/>
    <property type="match status" value="1"/>
</dbReference>
<reference evidence="5 6" key="1">
    <citation type="journal article" date="2014" name="Genome Announc.">
        <title>Draft Genome Sequence of the Agar-Degrading Bacterium Catenovulum sp. Strain DS-2, Isolated from Intestines of Haliotis diversicolor.</title>
        <authorList>
            <person name="Shan D."/>
            <person name="Li X."/>
            <person name="Gu Z."/>
            <person name="Wei G."/>
            <person name="Gao Z."/>
            <person name="Shao Z."/>
        </authorList>
    </citation>
    <scope>NUCLEOTIDE SEQUENCE [LARGE SCALE GENOMIC DNA]</scope>
    <source>
        <strain evidence="5 6">DS-2</strain>
    </source>
</reference>
<dbReference type="eggNOG" id="COG2199">
    <property type="taxonomic scope" value="Bacteria"/>
</dbReference>
<dbReference type="PANTHER" id="PTHR45138">
    <property type="entry name" value="REGULATORY COMPONENTS OF SENSORY TRANSDUCTION SYSTEM"/>
    <property type="match status" value="1"/>
</dbReference>
<dbReference type="PROSITE" id="PS50887">
    <property type="entry name" value="GGDEF"/>
    <property type="match status" value="1"/>
</dbReference>
<evidence type="ECO:0000313" key="6">
    <source>
        <dbReference type="Proteomes" id="UP000019276"/>
    </source>
</evidence>
<dbReference type="EMBL" id="ARZY01000065">
    <property type="protein sequence ID" value="EWH08140.1"/>
    <property type="molecule type" value="Genomic_DNA"/>
</dbReference>
<dbReference type="InterPro" id="IPR043128">
    <property type="entry name" value="Rev_trsase/Diguanyl_cyclase"/>
</dbReference>
<dbReference type="SUPFAM" id="SSF55073">
    <property type="entry name" value="Nucleotide cyclase"/>
    <property type="match status" value="1"/>
</dbReference>
<protein>
    <recommendedName>
        <fullName evidence="2">diguanylate cyclase</fullName>
        <ecNumber evidence="2">2.7.7.65</ecNumber>
    </recommendedName>
</protein>
<evidence type="ECO:0000256" key="1">
    <source>
        <dbReference type="ARBA" id="ARBA00001946"/>
    </source>
</evidence>
<sequence>MSADSNQLIDKVVDVTNVKDRLSLDQIVILAIKNLLGDANINLYRAIPHVDSFYYVVSTQSNTLSKYESELVTKSFAQLQQDPLFARCYSNQHMQADESRCVWPLSKLGIHYGFIEINNIQQRTEQQAVVDNFVAIYCNLSYLINEAEKDTLTGLYNRKTLDGRLEQLLQHAQALKKHSSQQGRSDAEKRHYWIALIDIDHFKTINDTYGHAYGDEVLITISKLMQKKFRKEDLLFRYGGEEFIVIIDATTEDTALMVLNRFRQSVEQHHFSTIGRVTISAGVTKVDLMCPSTTLVGQADKALYFSKSHGRNCVSYYQDLVQHGKVAEPKFDNDIELF</sequence>
<proteinExistence type="predicted"/>
<dbReference type="PANTHER" id="PTHR45138:SF9">
    <property type="entry name" value="DIGUANYLATE CYCLASE DGCM-RELATED"/>
    <property type="match status" value="1"/>
</dbReference>
<feature type="domain" description="GGDEF" evidence="4">
    <location>
        <begin position="190"/>
        <end position="319"/>
    </location>
</feature>
<gene>
    <name evidence="5" type="ORF">DS2_18835</name>
</gene>
<dbReference type="CDD" id="cd01949">
    <property type="entry name" value="GGDEF"/>
    <property type="match status" value="1"/>
</dbReference>
<dbReference type="GO" id="GO:0052621">
    <property type="term" value="F:diguanylate cyclase activity"/>
    <property type="evidence" value="ECO:0007669"/>
    <property type="project" value="UniProtKB-EC"/>
</dbReference>
<dbReference type="SMART" id="SM00267">
    <property type="entry name" value="GGDEF"/>
    <property type="match status" value="1"/>
</dbReference>
<dbReference type="InterPro" id="IPR029787">
    <property type="entry name" value="Nucleotide_cyclase"/>
</dbReference>
<name>W7QRW1_9ALTE</name>
<dbReference type="Gene3D" id="3.30.70.270">
    <property type="match status" value="1"/>
</dbReference>
<evidence type="ECO:0000256" key="3">
    <source>
        <dbReference type="ARBA" id="ARBA00034247"/>
    </source>
</evidence>
<dbReference type="RefSeq" id="WP_051480026.1">
    <property type="nucleotide sequence ID" value="NZ_ARZY01000065.1"/>
</dbReference>
<keyword evidence="6" id="KW-1185">Reference proteome</keyword>
<evidence type="ECO:0000259" key="4">
    <source>
        <dbReference type="PROSITE" id="PS50887"/>
    </source>
</evidence>
<accession>W7QRW1</accession>
<comment type="caution">
    <text evidence="5">The sequence shown here is derived from an EMBL/GenBank/DDBJ whole genome shotgun (WGS) entry which is preliminary data.</text>
</comment>
<dbReference type="GO" id="GO:1902201">
    <property type="term" value="P:negative regulation of bacterial-type flagellum-dependent cell motility"/>
    <property type="evidence" value="ECO:0007669"/>
    <property type="project" value="TreeGrafter"/>
</dbReference>
<dbReference type="AlphaFoldDB" id="W7QRW1"/>